<dbReference type="EMBL" id="CAFBPA010000204">
    <property type="protein sequence ID" value="CAB5014491.1"/>
    <property type="molecule type" value="Genomic_DNA"/>
</dbReference>
<dbReference type="InterPro" id="IPR036736">
    <property type="entry name" value="ACP-like_sf"/>
</dbReference>
<organism evidence="2">
    <name type="scientific">freshwater metagenome</name>
    <dbReference type="NCBI Taxonomy" id="449393"/>
    <lineage>
        <taxon>unclassified sequences</taxon>
        <taxon>metagenomes</taxon>
        <taxon>ecological metagenomes</taxon>
    </lineage>
</organism>
<feature type="domain" description="Carrier" evidence="1">
    <location>
        <begin position="36"/>
        <end position="77"/>
    </location>
</feature>
<dbReference type="AlphaFoldDB" id="A0A6J7QBT0"/>
<dbReference type="SUPFAM" id="SSF47336">
    <property type="entry name" value="ACP-like"/>
    <property type="match status" value="1"/>
</dbReference>
<reference evidence="2" key="1">
    <citation type="submission" date="2020-05" db="EMBL/GenBank/DDBJ databases">
        <authorList>
            <person name="Chiriac C."/>
            <person name="Salcher M."/>
            <person name="Ghai R."/>
            <person name="Kavagutti S V."/>
        </authorList>
    </citation>
    <scope>NUCLEOTIDE SEQUENCE</scope>
</reference>
<dbReference type="InterPro" id="IPR009081">
    <property type="entry name" value="PP-bd_ACP"/>
</dbReference>
<proteinExistence type="predicted"/>
<gene>
    <name evidence="2" type="ORF">UFOPK4043_01233</name>
</gene>
<name>A0A6J7QBT0_9ZZZZ</name>
<dbReference type="Pfam" id="PF00550">
    <property type="entry name" value="PP-binding"/>
    <property type="match status" value="1"/>
</dbReference>
<evidence type="ECO:0000313" key="2">
    <source>
        <dbReference type="EMBL" id="CAB5014491.1"/>
    </source>
</evidence>
<evidence type="ECO:0000259" key="1">
    <source>
        <dbReference type="Pfam" id="PF00550"/>
    </source>
</evidence>
<dbReference type="Gene3D" id="1.10.1200.10">
    <property type="entry name" value="ACP-like"/>
    <property type="match status" value="1"/>
</dbReference>
<protein>
    <submittedName>
        <fullName evidence="2">Unannotated protein</fullName>
    </submittedName>
</protein>
<accession>A0A6J7QBT0</accession>
<sequence length="88" mass="9464">MTSAGATSVEIPVERLLIDLLDLQEPIDWSSVRYQDTEGWDSLVHMALVTELESIFGVTLSDDDIMTMDDLAGVVAVLTAHGVTGSQA</sequence>